<feature type="compositionally biased region" description="Basic and acidic residues" evidence="3">
    <location>
        <begin position="978"/>
        <end position="987"/>
    </location>
</feature>
<dbReference type="Gene3D" id="2.30.30.40">
    <property type="entry name" value="SH3 Domains"/>
    <property type="match status" value="1"/>
</dbReference>
<feature type="compositionally biased region" description="Polar residues" evidence="3">
    <location>
        <begin position="861"/>
        <end position="870"/>
    </location>
</feature>
<feature type="region of interest" description="Disordered" evidence="3">
    <location>
        <begin position="1054"/>
        <end position="1137"/>
    </location>
</feature>
<dbReference type="PROSITE" id="PS50086">
    <property type="entry name" value="TBC_RABGAP"/>
    <property type="match status" value="1"/>
</dbReference>
<feature type="region of interest" description="Disordered" evidence="3">
    <location>
        <begin position="651"/>
        <end position="690"/>
    </location>
</feature>
<feature type="compositionally biased region" description="Basic and acidic residues" evidence="3">
    <location>
        <begin position="1514"/>
        <end position="1540"/>
    </location>
</feature>
<protein>
    <recommendedName>
        <fullName evidence="8">SH3 domain-containing protein</fullName>
    </recommendedName>
</protein>
<dbReference type="InterPro" id="IPR000195">
    <property type="entry name" value="Rab-GAP-TBC_dom"/>
</dbReference>
<feature type="compositionally biased region" description="Low complexity" evidence="3">
    <location>
        <begin position="1461"/>
        <end position="1482"/>
    </location>
</feature>
<feature type="region of interest" description="Disordered" evidence="3">
    <location>
        <begin position="1211"/>
        <end position="1232"/>
    </location>
</feature>
<dbReference type="OrthoDB" id="159449at2759"/>
<proteinExistence type="predicted"/>
<feature type="compositionally biased region" description="Basic and acidic residues" evidence="3">
    <location>
        <begin position="1931"/>
        <end position="1945"/>
    </location>
</feature>
<dbReference type="Proteomes" id="UP000284842">
    <property type="component" value="Unassembled WGS sequence"/>
</dbReference>
<feature type="region of interest" description="Disordered" evidence="3">
    <location>
        <begin position="1920"/>
        <end position="1945"/>
    </location>
</feature>
<evidence type="ECO:0000313" key="6">
    <source>
        <dbReference type="EMBL" id="PPR07716.1"/>
    </source>
</evidence>
<dbReference type="SUPFAM" id="SSF50044">
    <property type="entry name" value="SH3-domain"/>
    <property type="match status" value="1"/>
</dbReference>
<evidence type="ECO:0000259" key="5">
    <source>
        <dbReference type="PROSITE" id="PS50086"/>
    </source>
</evidence>
<feature type="compositionally biased region" description="Basic and acidic residues" evidence="3">
    <location>
        <begin position="157"/>
        <end position="166"/>
    </location>
</feature>
<feature type="compositionally biased region" description="Basic residues" evidence="3">
    <location>
        <begin position="793"/>
        <end position="804"/>
    </location>
</feature>
<dbReference type="EMBL" id="NHTK01000351">
    <property type="protein sequence ID" value="PPR07716.1"/>
    <property type="molecule type" value="Genomic_DNA"/>
</dbReference>
<keyword evidence="7" id="KW-1185">Reference proteome</keyword>
<feature type="compositionally biased region" description="Basic and acidic residues" evidence="3">
    <location>
        <begin position="482"/>
        <end position="498"/>
    </location>
</feature>
<dbReference type="Pfam" id="PF07653">
    <property type="entry name" value="SH3_2"/>
    <property type="match status" value="1"/>
</dbReference>
<feature type="region of interest" description="Disordered" evidence="3">
    <location>
        <begin position="1149"/>
        <end position="1192"/>
    </location>
</feature>
<dbReference type="InParanoid" id="A0A409YXH3"/>
<feature type="compositionally biased region" description="Low complexity" evidence="3">
    <location>
        <begin position="1182"/>
        <end position="1192"/>
    </location>
</feature>
<feature type="region of interest" description="Disordered" evidence="3">
    <location>
        <begin position="861"/>
        <end position="907"/>
    </location>
</feature>
<dbReference type="InterPro" id="IPR001452">
    <property type="entry name" value="SH3_domain"/>
</dbReference>
<feature type="compositionally biased region" description="Low complexity" evidence="3">
    <location>
        <begin position="1417"/>
        <end position="1454"/>
    </location>
</feature>
<reference evidence="6 7" key="1">
    <citation type="journal article" date="2018" name="Evol. Lett.">
        <title>Horizontal gene cluster transfer increased hallucinogenic mushroom diversity.</title>
        <authorList>
            <person name="Reynolds H.T."/>
            <person name="Vijayakumar V."/>
            <person name="Gluck-Thaler E."/>
            <person name="Korotkin H.B."/>
            <person name="Matheny P.B."/>
            <person name="Slot J.C."/>
        </authorList>
    </citation>
    <scope>NUCLEOTIDE SEQUENCE [LARGE SCALE GENOMIC DNA]</scope>
    <source>
        <strain evidence="6 7">2629</strain>
    </source>
</reference>
<feature type="compositionally biased region" description="Low complexity" evidence="3">
    <location>
        <begin position="533"/>
        <end position="547"/>
    </location>
</feature>
<evidence type="ECO:0000313" key="7">
    <source>
        <dbReference type="Proteomes" id="UP000284842"/>
    </source>
</evidence>
<sequence length="2193" mass="230201">MGLEPAELARWTRFAAKGGIGKCTALCDFKAANPDDLMFLKDDEITVLLQLPDKEGYYLGYCEGVVGRFCGSDVHFHSKLKKPVMTKRTSISSSSVTTKSPTPSSPSPSVQQYPDPPSRRGSLSSRRESVSSTSHGRTTPNRPQTLPPSLRNQASEESEKEKERRGTYGLGFTVTPPVPHHAHHSNTPSFTYSASTGTDSSLNTPNFAGSFSPPPSDLRKLFPTESDSRPNSVASPPPQLPLPPAPPLHKYTSNAPPPLTLASSNAGAQQQPSGPVKQVTTPLRIMKRSGTLTSGNMGVGSSSMTSPPATVVSFGEQGQPQAQPQAVQPPSVSHSPPHSQLHANPTTTTQTLLVPPPPPSTVPLSAPPTTTTTPMISSPLNLVSPPQSKHLSLAPTATLADAHAGIGMSLLSGLMGGMDSDSDEDSDDGAAILAKAKQRLADQAQAQAASPVTKKILNEDSEDEHWSQSSMDPNSMPNSANEFRKVEDEDEQDDRRGSWTESAEGTVEGLMYAREEPEDVTTKIAPAVAPPRSSSTAISASNATSTIPFVNPGFLSPTTSPTTGTFNPSSPPSSIRSRNDSLATSPPLTSHFPPERERRPSTATVASVKSSASKATVNTQSSWEGAADIYDDYRYSRYSLARMSVFNSPGSVPLISNAPPGGGATSPSLRGRADSNSTTASSFRERVDSAASASAYPHRLAMMQEEESPPPSANTFGHVSRMGSVIDSRVGSVMGSVADSRGSMMGGIGARGSGGTFGVGSAYATPSGVGSASPGPGMMVGGLKVDGEGGRDRRSKRASRRHTRRLEGGQGDLDEGDESDGSVYSKNSRDSRLSIGSIDESPMSPVLANPAAFASFAGLSTSDSTKTATNVPPPLDLSSKPDPLLSTSFASPGSTTTSPRTSDMDALSPLNTLNAWSPGMVMGSVVSGRVGEGEGGEEERGIGGGPSLGGIASRMRMRLEEARVGSPSLPDGSSAREGLGDGDRSRDTITGLGQRIVVEDEEELPSRIEDTVETLDSSMLSMGSVMRGLDVKHQSAVVEGADESVGDVSVDSVDTMKREEGFEPKTPPNRTISITSTPASPPSVASTPPQPSHLRPSMRELREGATVPIPGTNQRRSLFLPHPNAPKPPPTVDEAGRERGPMYIVAPTMGSNGPPGQARSPPPMNPSGPFPPLGQGLPRVPHPSQLPLHPSRPHPSLVGVIKMALSLPPPPARAPMPVSSGKGQPPPPPRGPTIYARFEVDLASSVGPVPVMWSVEPAPARAPGSTLPPASGPMMGGPPGTVIHAGPPGSMPPSTAPIQQRQSQPAPSRKSSNSVMSDTEVLRSRGSVGGGVTASTAASDDEAGGMGKVIPRANFFPKKPGMRPRSRSFSGFNSTTAEVAVPLQKGNHYQEAEIPSANEVKQSLTRSSSTTASGLASNGPSIPTSSSSPPTSSALSTSSSPPTSSPLNPGTSSLNPPPSSKPVKSSPLRPSPLSLSSTSADPPLKPPGALGGLKSPSSPLAKSMFSRTDDDEDEKVKETEKEAQKDQDEKERENIQEKVSESPSPMTSPVLGGRNELRSVTSRSTLNDAVLSRSNAPAIAVKPSLPNNPAPGRVGSLQSLPQRRETDPSSFVDSSRPSTDDTRSITVVSPPPVTRQNSLRSKLSLPNLRRNRSRQDDDTLQSPVTPLTPLSITGSYSFASAQSQAQTQAQGDSEMLQVQDMEFELVRPNFALGAARTSEDSGVLGREGSLDLRIGGGGSSALGTSTSSGSMMTSTPNDGFLRAESPMSFVSSTAGGTDTVSIAASLAKERGKGQKEKEVEAANMEAHRARELKWMSLISSFSSSTSGSTAGTNATGANTIGAGGGVSIPTATLTAAQARKSKKVKKLVQEGVPASVRYLVWSFLTDGKARCVPGVYRQLCDREFKRAAVLGDIERDAAKALSGSGEGSTGGRERGMTGDEGDAEARADTREGVVSLLQAYLSMVPDVVYDIGLIHVTSTLLLLAPEEDAFWIFVSIMDTHIRPYFSPPHPASPPSQFPVSLYLEVDAGLFAKALENNEPQLARRIFNDIGIPKEQLLGGWLKSLFVRALPGEVAVRVWDVFLYEGIPFLVRTALALTSLLKRPILELPPTPQSQRTLLNVLSSPSPSLIPPPEVFLSIAWGVKFKDDDFRKVREKEVKEREKKLDSGRRVTNAGGLLGTLGSSRGVGISLPRI</sequence>
<dbReference type="PANTHER" id="PTHR47219">
    <property type="entry name" value="RAB GTPASE-ACTIVATING PROTEIN 1-LIKE"/>
    <property type="match status" value="1"/>
</dbReference>
<feature type="compositionally biased region" description="Basic and acidic residues" evidence="3">
    <location>
        <begin position="217"/>
        <end position="228"/>
    </location>
</feature>
<feature type="compositionally biased region" description="Low complexity" evidence="3">
    <location>
        <begin position="767"/>
        <end position="777"/>
    </location>
</feature>
<dbReference type="STRING" id="181874.A0A409YXH3"/>
<evidence type="ECO:0008006" key="8">
    <source>
        <dbReference type="Google" id="ProtNLM"/>
    </source>
</evidence>
<feature type="compositionally biased region" description="Low complexity" evidence="3">
    <location>
        <begin position="362"/>
        <end position="371"/>
    </location>
</feature>
<dbReference type="PANTHER" id="PTHR47219:SF9">
    <property type="entry name" value="GTPASE ACTIVATING PROTEIN AND CENTROSOME-ASSOCIATED, ISOFORM B"/>
    <property type="match status" value="1"/>
</dbReference>
<feature type="region of interest" description="Disordered" evidence="3">
    <location>
        <begin position="963"/>
        <end position="991"/>
    </location>
</feature>
<feature type="compositionally biased region" description="Polar residues" evidence="3">
    <location>
        <begin position="185"/>
        <end position="209"/>
    </location>
</feature>
<feature type="region of interest" description="Disordered" evidence="3">
    <location>
        <begin position="81"/>
        <end position="371"/>
    </location>
</feature>
<dbReference type="CDD" id="cd00174">
    <property type="entry name" value="SH3"/>
    <property type="match status" value="1"/>
</dbReference>
<accession>A0A409YXH3</accession>
<evidence type="ECO:0000256" key="1">
    <source>
        <dbReference type="ARBA" id="ARBA00022443"/>
    </source>
</evidence>
<gene>
    <name evidence="6" type="ORF">CVT24_003258</name>
</gene>
<feature type="compositionally biased region" description="Low complexity" evidence="3">
    <location>
        <begin position="1492"/>
        <end position="1501"/>
    </location>
</feature>
<feature type="compositionally biased region" description="Polar residues" evidence="3">
    <location>
        <begin position="1296"/>
        <end position="1317"/>
    </location>
</feature>
<feature type="compositionally biased region" description="Polar residues" evidence="3">
    <location>
        <begin position="135"/>
        <end position="144"/>
    </location>
</feature>
<evidence type="ECO:0000259" key="4">
    <source>
        <dbReference type="PROSITE" id="PS50002"/>
    </source>
</evidence>
<dbReference type="InterPro" id="IPR050302">
    <property type="entry name" value="Rab_GAP_TBC_domain"/>
</dbReference>
<feature type="region of interest" description="Disordered" evidence="3">
    <location>
        <begin position="1717"/>
        <end position="1758"/>
    </location>
</feature>
<dbReference type="GO" id="GO:0031267">
    <property type="term" value="F:small GTPase binding"/>
    <property type="evidence" value="ECO:0007669"/>
    <property type="project" value="TreeGrafter"/>
</dbReference>
<feature type="compositionally biased region" description="Pro residues" evidence="3">
    <location>
        <begin position="235"/>
        <end position="247"/>
    </location>
</feature>
<feature type="compositionally biased region" description="Basic and acidic residues" evidence="3">
    <location>
        <begin position="1054"/>
        <end position="1063"/>
    </location>
</feature>
<dbReference type="InterPro" id="IPR036028">
    <property type="entry name" value="SH3-like_dom_sf"/>
</dbReference>
<feature type="compositionally biased region" description="Polar residues" evidence="3">
    <location>
        <begin position="556"/>
        <end position="567"/>
    </location>
</feature>
<dbReference type="GO" id="GO:0005096">
    <property type="term" value="F:GTPase activator activity"/>
    <property type="evidence" value="ECO:0007669"/>
    <property type="project" value="TreeGrafter"/>
</dbReference>
<dbReference type="SMART" id="SM00326">
    <property type="entry name" value="SH3"/>
    <property type="match status" value="1"/>
</dbReference>
<feature type="compositionally biased region" description="Pro residues" evidence="3">
    <location>
        <begin position="1160"/>
        <end position="1172"/>
    </location>
</feature>
<dbReference type="Gene3D" id="1.10.472.80">
    <property type="entry name" value="Ypt/Rab-GAP domain of gyp1p, domain 3"/>
    <property type="match status" value="1"/>
</dbReference>
<dbReference type="PROSITE" id="PS50002">
    <property type="entry name" value="SH3"/>
    <property type="match status" value="1"/>
</dbReference>
<feature type="compositionally biased region" description="Low complexity" evidence="3">
    <location>
        <begin position="1071"/>
        <end position="1087"/>
    </location>
</feature>
<feature type="compositionally biased region" description="Low complexity" evidence="3">
    <location>
        <begin position="876"/>
        <end position="901"/>
    </location>
</feature>
<dbReference type="InterPro" id="IPR035969">
    <property type="entry name" value="Rab-GAP_TBC_sf"/>
</dbReference>
<keyword evidence="1 2" id="KW-0728">SH3 domain</keyword>
<feature type="region of interest" description="Disordered" evidence="3">
    <location>
        <begin position="443"/>
        <end position="608"/>
    </location>
</feature>
<feature type="compositionally biased region" description="Polar residues" evidence="3">
    <location>
        <begin position="1367"/>
        <end position="1377"/>
    </location>
</feature>
<dbReference type="Pfam" id="PF00566">
    <property type="entry name" value="RabGAP-TBC"/>
    <property type="match status" value="1"/>
</dbReference>
<feature type="compositionally biased region" description="Low complexity" evidence="3">
    <location>
        <begin position="319"/>
        <end position="353"/>
    </location>
</feature>
<feature type="domain" description="SH3" evidence="4">
    <location>
        <begin position="18"/>
        <end position="79"/>
    </location>
</feature>
<feature type="compositionally biased region" description="Polar residues" evidence="3">
    <location>
        <begin position="467"/>
        <end position="481"/>
    </location>
</feature>
<feature type="compositionally biased region" description="Low complexity" evidence="3">
    <location>
        <begin position="1741"/>
        <end position="1755"/>
    </location>
</feature>
<evidence type="ECO:0000256" key="3">
    <source>
        <dbReference type="SAM" id="MobiDB-lite"/>
    </source>
</evidence>
<feature type="compositionally biased region" description="Polar residues" evidence="3">
    <location>
        <begin position="261"/>
        <end position="281"/>
    </location>
</feature>
<feature type="domain" description="Rab-GAP TBC" evidence="5">
    <location>
        <begin position="1871"/>
        <end position="2085"/>
    </location>
</feature>
<evidence type="ECO:0000256" key="2">
    <source>
        <dbReference type="PROSITE-ProRule" id="PRU00192"/>
    </source>
</evidence>
<name>A0A409YXH3_9AGAR</name>
<feature type="region of interest" description="Disordered" evidence="3">
    <location>
        <begin position="1284"/>
        <end position="1668"/>
    </location>
</feature>
<organism evidence="6 7">
    <name type="scientific">Panaeolus cyanescens</name>
    <dbReference type="NCBI Taxonomy" id="181874"/>
    <lineage>
        <taxon>Eukaryota</taxon>
        <taxon>Fungi</taxon>
        <taxon>Dikarya</taxon>
        <taxon>Basidiomycota</taxon>
        <taxon>Agaricomycotina</taxon>
        <taxon>Agaricomycetes</taxon>
        <taxon>Agaricomycetidae</taxon>
        <taxon>Agaricales</taxon>
        <taxon>Agaricineae</taxon>
        <taxon>Galeropsidaceae</taxon>
        <taxon>Panaeolus</taxon>
    </lineage>
</organism>
<feature type="region of interest" description="Disordered" evidence="3">
    <location>
        <begin position="767"/>
        <end position="844"/>
    </location>
</feature>
<dbReference type="Gene3D" id="1.10.8.270">
    <property type="entry name" value="putative rabgap domain of human tbc1 domain family member 14 like domains"/>
    <property type="match status" value="1"/>
</dbReference>
<feature type="compositionally biased region" description="Low complexity" evidence="3">
    <location>
        <begin position="89"/>
        <end position="134"/>
    </location>
</feature>
<feature type="compositionally biased region" description="Polar residues" evidence="3">
    <location>
        <begin position="1399"/>
        <end position="1416"/>
    </location>
</feature>
<dbReference type="SUPFAM" id="SSF47923">
    <property type="entry name" value="Ypt/Rab-GAP domain of gyp1p"/>
    <property type="match status" value="2"/>
</dbReference>
<feature type="compositionally biased region" description="Polar residues" evidence="3">
    <location>
        <begin position="1558"/>
        <end position="1575"/>
    </location>
</feature>
<feature type="compositionally biased region" description="Polar residues" evidence="3">
    <location>
        <begin position="290"/>
        <end position="308"/>
    </location>
</feature>
<feature type="compositionally biased region" description="Low complexity" evidence="3">
    <location>
        <begin position="1637"/>
        <end position="1648"/>
    </location>
</feature>
<feature type="region of interest" description="Disordered" evidence="3">
    <location>
        <begin position="1259"/>
        <end position="1278"/>
    </location>
</feature>
<comment type="caution">
    <text evidence="6">The sequence shown here is derived from an EMBL/GenBank/DDBJ whole genome shotgun (WGS) entry which is preliminary data.</text>
</comment>